<dbReference type="SUPFAM" id="SSF56672">
    <property type="entry name" value="DNA/RNA polymerases"/>
    <property type="match status" value="1"/>
</dbReference>
<keyword evidence="1" id="KW-0548">Nucleotidyltransferase</keyword>
<dbReference type="OrthoDB" id="1738613at2759"/>
<evidence type="ECO:0000313" key="2">
    <source>
        <dbReference type="Proteomes" id="UP000325315"/>
    </source>
</evidence>
<dbReference type="GO" id="GO:0003964">
    <property type="term" value="F:RNA-directed DNA polymerase activity"/>
    <property type="evidence" value="ECO:0007669"/>
    <property type="project" value="UniProtKB-KW"/>
</dbReference>
<keyword evidence="1" id="KW-0695">RNA-directed DNA polymerase</keyword>
<dbReference type="Gene3D" id="3.30.70.270">
    <property type="match status" value="1"/>
</dbReference>
<dbReference type="InterPro" id="IPR043502">
    <property type="entry name" value="DNA/RNA_pol_sf"/>
</dbReference>
<comment type="caution">
    <text evidence="1">The sequence shown here is derived from an EMBL/GenBank/DDBJ whole genome shotgun (WGS) entry which is preliminary data.</text>
</comment>
<sequence>MLELLSLKVEKAENQEEKSDLPFSHWKAIRLVKYYQRFVEGFSLITAPLMMLLRKNTPFKWTDD</sequence>
<proteinExistence type="predicted"/>
<dbReference type="AlphaFoldDB" id="A0A5B6WUS5"/>
<evidence type="ECO:0000313" key="1">
    <source>
        <dbReference type="EMBL" id="KAA3484602.1"/>
    </source>
</evidence>
<organism evidence="1 2">
    <name type="scientific">Gossypium australe</name>
    <dbReference type="NCBI Taxonomy" id="47621"/>
    <lineage>
        <taxon>Eukaryota</taxon>
        <taxon>Viridiplantae</taxon>
        <taxon>Streptophyta</taxon>
        <taxon>Embryophyta</taxon>
        <taxon>Tracheophyta</taxon>
        <taxon>Spermatophyta</taxon>
        <taxon>Magnoliopsida</taxon>
        <taxon>eudicotyledons</taxon>
        <taxon>Gunneridae</taxon>
        <taxon>Pentapetalae</taxon>
        <taxon>rosids</taxon>
        <taxon>malvids</taxon>
        <taxon>Malvales</taxon>
        <taxon>Malvaceae</taxon>
        <taxon>Malvoideae</taxon>
        <taxon>Gossypium</taxon>
    </lineage>
</organism>
<gene>
    <name evidence="1" type="ORF">EPI10_006676</name>
</gene>
<protein>
    <submittedName>
        <fullName evidence="1">RNA-directed DNA polymerase-like protein</fullName>
    </submittedName>
</protein>
<dbReference type="EMBL" id="SMMG02000002">
    <property type="protein sequence ID" value="KAA3484602.1"/>
    <property type="molecule type" value="Genomic_DNA"/>
</dbReference>
<accession>A0A5B6WUS5</accession>
<reference evidence="2" key="1">
    <citation type="journal article" date="2019" name="Plant Biotechnol. J.">
        <title>Genome sequencing of the Australian wild diploid species Gossypium australe highlights disease resistance and delayed gland morphogenesis.</title>
        <authorList>
            <person name="Cai Y."/>
            <person name="Cai X."/>
            <person name="Wang Q."/>
            <person name="Wang P."/>
            <person name="Zhang Y."/>
            <person name="Cai C."/>
            <person name="Xu Y."/>
            <person name="Wang K."/>
            <person name="Zhou Z."/>
            <person name="Wang C."/>
            <person name="Geng S."/>
            <person name="Li B."/>
            <person name="Dong Q."/>
            <person name="Hou Y."/>
            <person name="Wang H."/>
            <person name="Ai P."/>
            <person name="Liu Z."/>
            <person name="Yi F."/>
            <person name="Sun M."/>
            <person name="An G."/>
            <person name="Cheng J."/>
            <person name="Zhang Y."/>
            <person name="Shi Q."/>
            <person name="Xie Y."/>
            <person name="Shi X."/>
            <person name="Chang Y."/>
            <person name="Huang F."/>
            <person name="Chen Y."/>
            <person name="Hong S."/>
            <person name="Mi L."/>
            <person name="Sun Q."/>
            <person name="Zhang L."/>
            <person name="Zhou B."/>
            <person name="Peng R."/>
            <person name="Zhang X."/>
            <person name="Liu F."/>
        </authorList>
    </citation>
    <scope>NUCLEOTIDE SEQUENCE [LARGE SCALE GENOMIC DNA]</scope>
    <source>
        <strain evidence="2">cv. PA1801</strain>
    </source>
</reference>
<dbReference type="Proteomes" id="UP000325315">
    <property type="component" value="Unassembled WGS sequence"/>
</dbReference>
<keyword evidence="2" id="KW-1185">Reference proteome</keyword>
<keyword evidence="1" id="KW-0808">Transferase</keyword>
<dbReference type="InterPro" id="IPR043128">
    <property type="entry name" value="Rev_trsase/Diguanyl_cyclase"/>
</dbReference>
<name>A0A5B6WUS5_9ROSI</name>